<dbReference type="AlphaFoldDB" id="A0A3D8SCY7"/>
<dbReference type="GeneID" id="38114865"/>
<reference evidence="1 2" key="1">
    <citation type="journal article" date="2018" name="IMA Fungus">
        <title>IMA Genome-F 9: Draft genome sequence of Annulohypoxylon stygium, Aspergillus mulundensis, Berkeleyomyces basicola (syn. Thielaviopsis basicola), Ceratocystis smalleyi, two Cercospora beticola strains, Coleophoma cylindrospora, Fusarium fracticaudum, Phialophora cf. hyalina, and Morchella septimelata.</title>
        <authorList>
            <person name="Wingfield B.D."/>
            <person name="Bills G.F."/>
            <person name="Dong Y."/>
            <person name="Huang W."/>
            <person name="Nel W.J."/>
            <person name="Swalarsk-Parry B.S."/>
            <person name="Vaghefi N."/>
            <person name="Wilken P.M."/>
            <person name="An Z."/>
            <person name="de Beer Z.W."/>
            <person name="De Vos L."/>
            <person name="Chen L."/>
            <person name="Duong T.A."/>
            <person name="Gao Y."/>
            <person name="Hammerbacher A."/>
            <person name="Kikkert J.R."/>
            <person name="Li Y."/>
            <person name="Li H."/>
            <person name="Li K."/>
            <person name="Li Q."/>
            <person name="Liu X."/>
            <person name="Ma X."/>
            <person name="Naidoo K."/>
            <person name="Pethybridge S.J."/>
            <person name="Sun J."/>
            <person name="Steenkamp E.T."/>
            <person name="van der Nest M.A."/>
            <person name="van Wyk S."/>
            <person name="Wingfield M.J."/>
            <person name="Xiong C."/>
            <person name="Yue Q."/>
            <person name="Zhang X."/>
        </authorList>
    </citation>
    <scope>NUCLEOTIDE SEQUENCE [LARGE SCALE GENOMIC DNA]</scope>
    <source>
        <strain evidence="1 2">DSM 5745</strain>
    </source>
</reference>
<dbReference type="Proteomes" id="UP000256690">
    <property type="component" value="Unassembled WGS sequence"/>
</dbReference>
<evidence type="ECO:0000313" key="2">
    <source>
        <dbReference type="Proteomes" id="UP000256690"/>
    </source>
</evidence>
<evidence type="ECO:0000313" key="1">
    <source>
        <dbReference type="EMBL" id="RDW84169.1"/>
    </source>
</evidence>
<protein>
    <submittedName>
        <fullName evidence="1">Uncharacterized protein</fullName>
    </submittedName>
</protein>
<proteinExistence type="predicted"/>
<dbReference type="RefSeq" id="XP_026605507.1">
    <property type="nucleotide sequence ID" value="XM_026746511.1"/>
</dbReference>
<comment type="caution">
    <text evidence="1">The sequence shown here is derived from an EMBL/GenBank/DDBJ whole genome shotgun (WGS) entry which is preliminary data.</text>
</comment>
<organism evidence="1 2">
    <name type="scientific">Aspergillus mulundensis</name>
    <dbReference type="NCBI Taxonomy" id="1810919"/>
    <lineage>
        <taxon>Eukaryota</taxon>
        <taxon>Fungi</taxon>
        <taxon>Dikarya</taxon>
        <taxon>Ascomycota</taxon>
        <taxon>Pezizomycotina</taxon>
        <taxon>Eurotiomycetes</taxon>
        <taxon>Eurotiomycetidae</taxon>
        <taxon>Eurotiales</taxon>
        <taxon>Aspergillaceae</taxon>
        <taxon>Aspergillus</taxon>
        <taxon>Aspergillus subgen. Nidulantes</taxon>
    </lineage>
</organism>
<keyword evidence="2" id="KW-1185">Reference proteome</keyword>
<accession>A0A3D8SCY7</accession>
<name>A0A3D8SCY7_9EURO</name>
<sequence>MPTMNYLHITSFEVSASIASAGPASPYTSILLTFSPPPPTTKSITWQFTRSSAAEAVDAMAHGPSPRPNPSTKYVVSMLRDWDINTFPNRVLLDRVAARDADLSQVLDLLNLEQQPRRGFMMYTLQETGGSVAAALKTVWVEDIVGILTHLVDRGILVRRPGDPAVSHQQVKSEIAALARVLKTAFDAPPAEAPPIVDFGPFQVAAQPHPDMGLDEVTSAHRGVKRGREM</sequence>
<gene>
    <name evidence="1" type="ORF">DSM5745_04495</name>
</gene>
<dbReference type="EMBL" id="PVWQ01000004">
    <property type="protein sequence ID" value="RDW84169.1"/>
    <property type="molecule type" value="Genomic_DNA"/>
</dbReference>